<dbReference type="InterPro" id="IPR011990">
    <property type="entry name" value="TPR-like_helical_dom_sf"/>
</dbReference>
<dbReference type="EMBL" id="UINC01001969">
    <property type="protein sequence ID" value="SUZ91371.1"/>
    <property type="molecule type" value="Genomic_DNA"/>
</dbReference>
<evidence type="ECO:0008006" key="2">
    <source>
        <dbReference type="Google" id="ProtNLM"/>
    </source>
</evidence>
<dbReference type="InterPro" id="IPR028082">
    <property type="entry name" value="Peripla_BP_I"/>
</dbReference>
<accession>A0A381RJ44</accession>
<dbReference type="Gene3D" id="1.25.40.10">
    <property type="entry name" value="Tetratricopeptide repeat domain"/>
    <property type="match status" value="1"/>
</dbReference>
<name>A0A381RJ44_9ZZZZ</name>
<evidence type="ECO:0000313" key="1">
    <source>
        <dbReference type="EMBL" id="SUZ91371.1"/>
    </source>
</evidence>
<gene>
    <name evidence="1" type="ORF">METZ01_LOCUS44225</name>
</gene>
<reference evidence="1" key="1">
    <citation type="submission" date="2018-05" db="EMBL/GenBank/DDBJ databases">
        <authorList>
            <person name="Lanie J.A."/>
            <person name="Ng W.-L."/>
            <person name="Kazmierczak K.M."/>
            <person name="Andrzejewski T.M."/>
            <person name="Davidsen T.M."/>
            <person name="Wayne K.J."/>
            <person name="Tettelin H."/>
            <person name="Glass J.I."/>
            <person name="Rusch D."/>
            <person name="Podicherti R."/>
            <person name="Tsui H.-C.T."/>
            <person name="Winkler M.E."/>
        </authorList>
    </citation>
    <scope>NUCLEOTIDE SEQUENCE</scope>
</reference>
<proteinExistence type="predicted"/>
<protein>
    <recommendedName>
        <fullName evidence="2">Leucine-binding protein domain-containing protein</fullName>
    </recommendedName>
</protein>
<sequence>MVRAFILIILFISDNLFSESLDSMVTYDEHFNIALGHYNSQRYKLAESEFKKILIDRKNYSDPVSHLMLAKSQYFQNKIIECQRTCKSYLNKYPKSEYEINVRVLISDVLIRQEKYSNVVEQLLPVRLEAQDSILQHNIDYRILSSIMIGINSSKIEKLLFSSENRINRSILNLARSYRSLLDGNTNDMELSLSVIEPDILPDQYKNLFNGLNRFIGSENNSHGTVAVILPLSGHDKIKGQTFLMGLSAMVTDYQYDLLTHFKIYDNKSNDLRTLKILKKINQDRSITSILGYLSEVSNIAATSFSGSLPILLSKSNYSELPMLSENIYLLSTSSEAQARLSARYAVNILGYKNIAVLSPADDINKNYADNFIKELNQLGVDPVSIEWYYGKPENISRQFSSVRKVAWSLIPDEDPNVGYLDMEIDSLDALFDVDVADFIDIAEENHNSNKMTRKDSLKINLNTIEAIYIPINRGDLSFIGTQLPMYNLETKIIGNESWMDIDILSQDIIGPHLQGLTVLSSEYPKFGMTESSELDRIYAMGYDHSYFVNSLIKLSSTSRRKFKSFLKKGDLYMGASSLIELGGPSNNENKIVRVLEYKRNRLETIGYFNGTELVEN</sequence>
<organism evidence="1">
    <name type="scientific">marine metagenome</name>
    <dbReference type="NCBI Taxonomy" id="408172"/>
    <lineage>
        <taxon>unclassified sequences</taxon>
        <taxon>metagenomes</taxon>
        <taxon>ecological metagenomes</taxon>
    </lineage>
</organism>
<dbReference type="Gene3D" id="3.40.50.2300">
    <property type="match status" value="1"/>
</dbReference>
<dbReference type="SUPFAM" id="SSF53822">
    <property type="entry name" value="Periplasmic binding protein-like I"/>
    <property type="match status" value="1"/>
</dbReference>
<dbReference type="SUPFAM" id="SSF48452">
    <property type="entry name" value="TPR-like"/>
    <property type="match status" value="1"/>
</dbReference>
<dbReference type="AlphaFoldDB" id="A0A381RJ44"/>